<dbReference type="InterPro" id="IPR006034">
    <property type="entry name" value="Asparaginase/glutaminase-like"/>
</dbReference>
<feature type="domain" description="Asparaginase/glutaminase C-terminal" evidence="3">
    <location>
        <begin position="197"/>
        <end position="307"/>
    </location>
</feature>
<dbReference type="InterPro" id="IPR036152">
    <property type="entry name" value="Asp/glu_Ase-like_sf"/>
</dbReference>
<dbReference type="InterPro" id="IPR027474">
    <property type="entry name" value="L-asparaginase_N"/>
</dbReference>
<accession>A0ABV7ZVT1</accession>
<dbReference type="EMBL" id="JBHRYR010000003">
    <property type="protein sequence ID" value="MFC3852627.1"/>
    <property type="molecule type" value="Genomic_DNA"/>
</dbReference>
<feature type="domain" description="L-asparaginase N-terminal" evidence="2">
    <location>
        <begin position="2"/>
        <end position="179"/>
    </location>
</feature>
<comment type="caution">
    <text evidence="4">The sequence shown here is derived from an EMBL/GenBank/DDBJ whole genome shotgun (WGS) entry which is preliminary data.</text>
</comment>
<dbReference type="Gene3D" id="3.40.50.1170">
    <property type="entry name" value="L-asparaginase, N-terminal domain"/>
    <property type="match status" value="1"/>
</dbReference>
<keyword evidence="5" id="KW-1185">Reference proteome</keyword>
<dbReference type="InterPro" id="IPR041725">
    <property type="entry name" value="L-asparaginase_I"/>
</dbReference>
<dbReference type="Pfam" id="PF00710">
    <property type="entry name" value="Asparaginase"/>
    <property type="match status" value="1"/>
</dbReference>
<evidence type="ECO:0000259" key="3">
    <source>
        <dbReference type="Pfam" id="PF17763"/>
    </source>
</evidence>
<evidence type="ECO:0000313" key="5">
    <source>
        <dbReference type="Proteomes" id="UP001595617"/>
    </source>
</evidence>
<dbReference type="CDD" id="cd08963">
    <property type="entry name" value="L-asparaginase_I"/>
    <property type="match status" value="1"/>
</dbReference>
<dbReference type="PROSITE" id="PS00917">
    <property type="entry name" value="ASN_GLN_ASE_2"/>
    <property type="match status" value="1"/>
</dbReference>
<protein>
    <submittedName>
        <fullName evidence="4">Asparaginase</fullName>
    </submittedName>
</protein>
<dbReference type="Gene3D" id="3.40.50.40">
    <property type="match status" value="1"/>
</dbReference>
<dbReference type="PANTHER" id="PTHR11707">
    <property type="entry name" value="L-ASPARAGINASE"/>
    <property type="match status" value="1"/>
</dbReference>
<dbReference type="InterPro" id="IPR037152">
    <property type="entry name" value="L-asparaginase_N_sf"/>
</dbReference>
<dbReference type="InterPro" id="IPR040919">
    <property type="entry name" value="Asparaginase_C"/>
</dbReference>
<dbReference type="PANTHER" id="PTHR11707:SF28">
    <property type="entry name" value="60 KDA LYSOPHOSPHOLIPASE"/>
    <property type="match status" value="1"/>
</dbReference>
<organism evidence="4 5">
    <name type="scientific">Saccharospirillum mangrovi</name>
    <dbReference type="NCBI Taxonomy" id="2161747"/>
    <lineage>
        <taxon>Bacteria</taxon>
        <taxon>Pseudomonadati</taxon>
        <taxon>Pseudomonadota</taxon>
        <taxon>Gammaproteobacteria</taxon>
        <taxon>Oceanospirillales</taxon>
        <taxon>Saccharospirillaceae</taxon>
        <taxon>Saccharospirillum</taxon>
    </lineage>
</organism>
<dbReference type="Pfam" id="PF17763">
    <property type="entry name" value="Asparaginase_C"/>
    <property type="match status" value="1"/>
</dbReference>
<dbReference type="PIRSF" id="PIRSF500176">
    <property type="entry name" value="L_ASNase"/>
    <property type="match status" value="1"/>
</dbReference>
<evidence type="ECO:0000259" key="2">
    <source>
        <dbReference type="Pfam" id="PF00710"/>
    </source>
</evidence>
<dbReference type="PRINTS" id="PR00139">
    <property type="entry name" value="ASNGLNASE"/>
</dbReference>
<dbReference type="SUPFAM" id="SSF53774">
    <property type="entry name" value="Glutaminase/Asparaginase"/>
    <property type="match status" value="1"/>
</dbReference>
<sequence>MKLLLIYTGGTIGMVPSDRGWRPQPGYLESRIRSHVRQEDMDVEFDWLEYNPLIDSSHINIAHWNTLAEDIVAHYHDYDGFVVLHGTDTMAYTSSILNFMLRGTRKPVILTGSQIPVWESHTDGLDNVALALQHAQRRDLHEVYLAFNQTLFHGAHVTKIDTDGLKTFAAPHGVHLAATGEKEASQPRCIPASDAAIEVYYCLPGNSLQGLSALLKTQPRALIMSTYGSGNAPDSPELREMLKVAQNQGTLLINRSQCYRANVDMDRYEAAAALRETGLIGSGTMTLEALTAKLRVLLTLFDNDVDIAQQLLLPWTQELPPINAS</sequence>
<dbReference type="SFLD" id="SFLDS00057">
    <property type="entry name" value="Glutaminase/Asparaginase"/>
    <property type="match status" value="1"/>
</dbReference>
<gene>
    <name evidence="4" type="ORF">ACFOOG_07265</name>
</gene>
<dbReference type="InterPro" id="IPR027475">
    <property type="entry name" value="Asparaginase/glutaminase_AS2"/>
</dbReference>
<feature type="active site" evidence="1">
    <location>
        <position position="87"/>
    </location>
</feature>
<evidence type="ECO:0000313" key="4">
    <source>
        <dbReference type="EMBL" id="MFC3852627.1"/>
    </source>
</evidence>
<dbReference type="SMART" id="SM00870">
    <property type="entry name" value="Asparaginase"/>
    <property type="match status" value="1"/>
</dbReference>
<dbReference type="Proteomes" id="UP001595617">
    <property type="component" value="Unassembled WGS sequence"/>
</dbReference>
<dbReference type="InterPro" id="IPR027473">
    <property type="entry name" value="L-asparaginase_C"/>
</dbReference>
<dbReference type="PROSITE" id="PS51732">
    <property type="entry name" value="ASN_GLN_ASE_3"/>
    <property type="match status" value="1"/>
</dbReference>
<name>A0ABV7ZVT1_9GAMM</name>
<dbReference type="RefSeq" id="WP_380695015.1">
    <property type="nucleotide sequence ID" value="NZ_JBHRYR010000003.1"/>
</dbReference>
<reference evidence="5" key="1">
    <citation type="journal article" date="2019" name="Int. J. Syst. Evol. Microbiol.">
        <title>The Global Catalogue of Microorganisms (GCM) 10K type strain sequencing project: providing services to taxonomists for standard genome sequencing and annotation.</title>
        <authorList>
            <consortium name="The Broad Institute Genomics Platform"/>
            <consortium name="The Broad Institute Genome Sequencing Center for Infectious Disease"/>
            <person name="Wu L."/>
            <person name="Ma J."/>
        </authorList>
    </citation>
    <scope>NUCLEOTIDE SEQUENCE [LARGE SCALE GENOMIC DNA]</scope>
    <source>
        <strain evidence="5">IBRC 10765</strain>
    </source>
</reference>
<proteinExistence type="predicted"/>
<dbReference type="PIRSF" id="PIRSF001220">
    <property type="entry name" value="L-ASNase_gatD"/>
    <property type="match status" value="1"/>
</dbReference>
<evidence type="ECO:0000256" key="1">
    <source>
        <dbReference type="PROSITE-ProRule" id="PRU10100"/>
    </source>
</evidence>